<evidence type="ECO:0000256" key="13">
    <source>
        <dbReference type="ARBA" id="ARBA00048967"/>
    </source>
</evidence>
<dbReference type="SUPFAM" id="SSF51621">
    <property type="entry name" value="Phosphoenolpyruvate/pyruvate domain"/>
    <property type="match status" value="1"/>
</dbReference>
<keyword evidence="10 15" id="KW-0460">Magnesium</keyword>
<dbReference type="InterPro" id="IPR040442">
    <property type="entry name" value="Pyrv_kinase-like_dom_sf"/>
</dbReference>
<dbReference type="WBParaSite" id="ASIM_0001307701-mRNA-1">
    <property type="protein sequence ID" value="ASIM_0001307701-mRNA-1"/>
    <property type="gene ID" value="ASIM_0001307701"/>
</dbReference>
<evidence type="ECO:0000259" key="16">
    <source>
        <dbReference type="Pfam" id="PF00224"/>
    </source>
</evidence>
<evidence type="ECO:0000256" key="3">
    <source>
        <dbReference type="ARBA" id="ARBA00004997"/>
    </source>
</evidence>
<dbReference type="UniPathway" id="UPA00109">
    <property type="reaction ID" value="UER00188"/>
</dbReference>
<comment type="cofactor">
    <cofactor evidence="2">
        <name>K(+)</name>
        <dbReference type="ChEBI" id="CHEBI:29103"/>
    </cofactor>
</comment>
<protein>
    <recommendedName>
        <fullName evidence="15">Pyruvate kinase</fullName>
        <ecNumber evidence="15">2.7.1.40</ecNumber>
    </recommendedName>
</protein>
<dbReference type="Proteomes" id="UP000267096">
    <property type="component" value="Unassembled WGS sequence"/>
</dbReference>
<dbReference type="AlphaFoldDB" id="A0A0M3JXJ7"/>
<dbReference type="NCBIfam" id="TIGR01064">
    <property type="entry name" value="pyruv_kin"/>
    <property type="match status" value="1"/>
</dbReference>
<dbReference type="GO" id="GO:0005524">
    <property type="term" value="F:ATP binding"/>
    <property type="evidence" value="ECO:0007669"/>
    <property type="project" value="UniProtKB-KW"/>
</dbReference>
<dbReference type="PROSITE" id="PS00110">
    <property type="entry name" value="PYRUVATE_KINASE"/>
    <property type="match status" value="1"/>
</dbReference>
<dbReference type="GO" id="GO:0016301">
    <property type="term" value="F:kinase activity"/>
    <property type="evidence" value="ECO:0007669"/>
    <property type="project" value="UniProtKB-KW"/>
</dbReference>
<dbReference type="Gene3D" id="3.20.20.60">
    <property type="entry name" value="Phosphoenolpyruvate-binding domains"/>
    <property type="match status" value="1"/>
</dbReference>
<feature type="domain" description="Pyruvate kinase barrel" evidence="16">
    <location>
        <begin position="23"/>
        <end position="75"/>
    </location>
</feature>
<keyword evidence="11 15" id="KW-0324">Glycolysis</keyword>
<dbReference type="InterPro" id="IPR015813">
    <property type="entry name" value="Pyrv/PenolPyrv_kinase-like_dom"/>
</dbReference>
<evidence type="ECO:0000256" key="7">
    <source>
        <dbReference type="ARBA" id="ARBA00022741"/>
    </source>
</evidence>
<dbReference type="EC" id="2.7.1.40" evidence="15"/>
<evidence type="ECO:0000256" key="10">
    <source>
        <dbReference type="ARBA" id="ARBA00022842"/>
    </source>
</evidence>
<evidence type="ECO:0000256" key="4">
    <source>
        <dbReference type="ARBA" id="ARBA00008663"/>
    </source>
</evidence>
<evidence type="ECO:0000256" key="9">
    <source>
        <dbReference type="ARBA" id="ARBA00022840"/>
    </source>
</evidence>
<dbReference type="SUPFAM" id="SSF50800">
    <property type="entry name" value="PK beta-barrel domain-like"/>
    <property type="match status" value="1"/>
</dbReference>
<keyword evidence="8 15" id="KW-0418">Kinase</keyword>
<feature type="domain" description="Pyruvate kinase barrel" evidence="16">
    <location>
        <begin position="77"/>
        <end position="315"/>
    </location>
</feature>
<evidence type="ECO:0000256" key="12">
    <source>
        <dbReference type="ARBA" id="ARBA00023317"/>
    </source>
</evidence>
<comment type="catalytic activity">
    <reaction evidence="13">
        <text>pyruvate + ATP = phosphoenolpyruvate + ADP + H(+)</text>
        <dbReference type="Rhea" id="RHEA:18157"/>
        <dbReference type="ChEBI" id="CHEBI:15361"/>
        <dbReference type="ChEBI" id="CHEBI:15378"/>
        <dbReference type="ChEBI" id="CHEBI:30616"/>
        <dbReference type="ChEBI" id="CHEBI:58702"/>
        <dbReference type="ChEBI" id="CHEBI:456216"/>
        <dbReference type="EC" id="2.7.1.40"/>
    </reaction>
    <physiologicalReaction direction="right-to-left" evidence="13">
        <dbReference type="Rhea" id="RHEA:18159"/>
    </physiologicalReaction>
</comment>
<keyword evidence="9" id="KW-0067">ATP-binding</keyword>
<dbReference type="GO" id="GO:0030955">
    <property type="term" value="F:potassium ion binding"/>
    <property type="evidence" value="ECO:0007669"/>
    <property type="project" value="InterPro"/>
</dbReference>
<dbReference type="Pfam" id="PF00224">
    <property type="entry name" value="PK"/>
    <property type="match status" value="2"/>
</dbReference>
<proteinExistence type="inferred from homology"/>
<accession>A0A0M3JXJ7</accession>
<keyword evidence="6" id="KW-0479">Metal-binding</keyword>
<comment type="function">
    <text evidence="14">Pyruvate kinase that catalyzes the conversion of phosphoenolpyruvate to pyruvate with the synthesis of ATP, and which plays a key role in glycolysis.</text>
</comment>
<evidence type="ECO:0000256" key="1">
    <source>
        <dbReference type="ARBA" id="ARBA00001946"/>
    </source>
</evidence>
<dbReference type="InterPro" id="IPR001697">
    <property type="entry name" value="Pyr_Knase"/>
</dbReference>
<evidence type="ECO:0000256" key="5">
    <source>
        <dbReference type="ARBA" id="ARBA00022679"/>
    </source>
</evidence>
<dbReference type="GO" id="GO:0004743">
    <property type="term" value="F:pyruvate kinase activity"/>
    <property type="evidence" value="ECO:0007669"/>
    <property type="project" value="UniProtKB-EC"/>
</dbReference>
<keyword evidence="12" id="KW-0670">Pyruvate</keyword>
<dbReference type="EMBL" id="UYRR01031207">
    <property type="protein sequence ID" value="VDK47615.1"/>
    <property type="molecule type" value="Genomic_DNA"/>
</dbReference>
<dbReference type="Gene3D" id="2.40.33.10">
    <property type="entry name" value="PK beta-barrel domain-like"/>
    <property type="match status" value="1"/>
</dbReference>
<dbReference type="InterPro" id="IPR018209">
    <property type="entry name" value="Pyrv_Knase_AS"/>
</dbReference>
<dbReference type="FunFam" id="3.20.20.60:FF:000025">
    <property type="entry name" value="Pyruvate kinase"/>
    <property type="match status" value="1"/>
</dbReference>
<dbReference type="OrthoDB" id="108365at2759"/>
<evidence type="ECO:0000256" key="14">
    <source>
        <dbReference type="ARBA" id="ARBA00058419"/>
    </source>
</evidence>
<keyword evidence="5 15" id="KW-0808">Transferase</keyword>
<evidence type="ECO:0000313" key="17">
    <source>
        <dbReference type="EMBL" id="VDK47615.1"/>
    </source>
</evidence>
<evidence type="ECO:0000256" key="11">
    <source>
        <dbReference type="ARBA" id="ARBA00023152"/>
    </source>
</evidence>
<reference evidence="19" key="1">
    <citation type="submission" date="2017-02" db="UniProtKB">
        <authorList>
            <consortium name="WormBaseParasite"/>
        </authorList>
    </citation>
    <scope>IDENTIFICATION</scope>
</reference>
<evidence type="ECO:0000313" key="19">
    <source>
        <dbReference type="WBParaSite" id="ASIM_0001307701-mRNA-1"/>
    </source>
</evidence>
<organism evidence="19">
    <name type="scientific">Anisakis simplex</name>
    <name type="common">Herring worm</name>
    <dbReference type="NCBI Taxonomy" id="6269"/>
    <lineage>
        <taxon>Eukaryota</taxon>
        <taxon>Metazoa</taxon>
        <taxon>Ecdysozoa</taxon>
        <taxon>Nematoda</taxon>
        <taxon>Chromadorea</taxon>
        <taxon>Rhabditida</taxon>
        <taxon>Spirurina</taxon>
        <taxon>Ascaridomorpha</taxon>
        <taxon>Ascaridoidea</taxon>
        <taxon>Anisakidae</taxon>
        <taxon>Anisakis</taxon>
        <taxon>Anisakis simplex complex</taxon>
    </lineage>
</organism>
<evidence type="ECO:0000256" key="15">
    <source>
        <dbReference type="RuleBase" id="RU000504"/>
    </source>
</evidence>
<name>A0A0M3JXJ7_ANISI</name>
<dbReference type="FunFam" id="2.40.33.10:FF:000001">
    <property type="entry name" value="Pyruvate kinase"/>
    <property type="match status" value="1"/>
</dbReference>
<dbReference type="PRINTS" id="PR01050">
    <property type="entry name" value="PYRUVTKNASE"/>
</dbReference>
<dbReference type="InterPro" id="IPR036918">
    <property type="entry name" value="Pyrv_Knase_C_sf"/>
</dbReference>
<evidence type="ECO:0000256" key="6">
    <source>
        <dbReference type="ARBA" id="ARBA00022723"/>
    </source>
</evidence>
<gene>
    <name evidence="17" type="ORF">ASIM_LOCUS12543</name>
</gene>
<dbReference type="PANTHER" id="PTHR11817">
    <property type="entry name" value="PYRUVATE KINASE"/>
    <property type="match status" value="1"/>
</dbReference>
<dbReference type="GO" id="GO:0000287">
    <property type="term" value="F:magnesium ion binding"/>
    <property type="evidence" value="ECO:0007669"/>
    <property type="project" value="InterPro"/>
</dbReference>
<dbReference type="SUPFAM" id="SSF52935">
    <property type="entry name" value="PK C-terminal domain-like"/>
    <property type="match status" value="1"/>
</dbReference>
<dbReference type="InterPro" id="IPR015793">
    <property type="entry name" value="Pyrv_Knase_brl"/>
</dbReference>
<dbReference type="InterPro" id="IPR011037">
    <property type="entry name" value="Pyrv_Knase-like_insert_dom_sf"/>
</dbReference>
<comment type="pathway">
    <text evidence="3 15">Carbohydrate degradation; glycolysis; pyruvate from D-glyceraldehyde 3-phosphate: step 5/5.</text>
</comment>
<sequence length="390" mass="42835">MPRGTQLEYLSALKLKDTTHVFRKTGIICTVGPACRSVDMLRTMITNGLGIARLNFSHGTHEYHAETIANIREAGVQAEVELKKGSSVIITTDPKFQNSCTSVNIFVDYVNIVKVLKEGSRIFIDDGLISLLVNEIGKNSLTCTVENGGMLGSRKGVNLPGTRVDLPAVTEKDIDDLKFGIEQGIDIVFASFARSGEGIRQIRRALGETGKHIKVIAKIENQQGVENAEDIIAESDGVMVARGDLGIEIPAEKVFLVQKMLIAKCNRYGKPVICATQMLESMIHKPRPTRAEGSDVANAVLDGVDCVMLSGETAKDHAIARQLHLWRGVLPLYHGGVNNVDWQTDIENRVLHGITCGKRRRVFNTGDLLIVITGTSKGKWKGDYYLQHYQ</sequence>
<comment type="similarity">
    <text evidence="4 15">Belongs to the pyruvate kinase family.</text>
</comment>
<evidence type="ECO:0000256" key="2">
    <source>
        <dbReference type="ARBA" id="ARBA00001958"/>
    </source>
</evidence>
<keyword evidence="18" id="KW-1185">Reference proteome</keyword>
<evidence type="ECO:0000313" key="18">
    <source>
        <dbReference type="Proteomes" id="UP000267096"/>
    </source>
</evidence>
<comment type="cofactor">
    <cofactor evidence="1">
        <name>Mg(2+)</name>
        <dbReference type="ChEBI" id="CHEBI:18420"/>
    </cofactor>
</comment>
<evidence type="ECO:0000256" key="8">
    <source>
        <dbReference type="ARBA" id="ARBA00022777"/>
    </source>
</evidence>
<keyword evidence="7" id="KW-0547">Nucleotide-binding</keyword>
<reference evidence="17 18" key="2">
    <citation type="submission" date="2018-11" db="EMBL/GenBank/DDBJ databases">
        <authorList>
            <consortium name="Pathogen Informatics"/>
        </authorList>
    </citation>
    <scope>NUCLEOTIDE SEQUENCE [LARGE SCALE GENOMIC DNA]</scope>
</reference>
<dbReference type="InterPro" id="IPR015806">
    <property type="entry name" value="Pyrv_Knase_insert_dom_sf"/>
</dbReference>